<dbReference type="GO" id="GO:0005886">
    <property type="term" value="C:plasma membrane"/>
    <property type="evidence" value="ECO:0000318"/>
    <property type="project" value="GO_Central"/>
</dbReference>
<dbReference type="GO" id="GO:0071577">
    <property type="term" value="P:zinc ion transmembrane transport"/>
    <property type="evidence" value="ECO:0000318"/>
    <property type="project" value="GO_Central"/>
</dbReference>
<accession>A0A0Q3J976</accession>
<evidence type="ECO:0000256" key="1">
    <source>
        <dbReference type="SAM" id="MobiDB-lite"/>
    </source>
</evidence>
<sequence>MCQPPLYTTQRSECAANDAAATGRDKAHGTAAETHRHRLHILPAAFEALGSPCLVRHRPWMRFLFVAMLAAIDTLIVDTVMGTNAKRAAAVTDEPTHGGDRARRPRDVVLVRWARPPSLGLARTPRPPCAASPARRRPSASALPPRPSRARHPPPPPPRARSPRRPAASPHVCPYAAASPFLLIKAIASIDAHEQINTAVQHKDQAGGRDVHTRFQLKRVNQKRANPFFFLIFNANPFRKSQFISFF</sequence>
<dbReference type="Gramene" id="KQK14435">
    <property type="protein sequence ID" value="KQK14435"/>
    <property type="gene ID" value="BRADI_1g16206v3"/>
</dbReference>
<reference evidence="3" key="3">
    <citation type="submission" date="2018-08" db="UniProtKB">
        <authorList>
            <consortium name="EnsemblPlants"/>
        </authorList>
    </citation>
    <scope>IDENTIFICATION</scope>
    <source>
        <strain evidence="3">cv. Bd21</strain>
    </source>
</reference>
<organism evidence="2">
    <name type="scientific">Brachypodium distachyon</name>
    <name type="common">Purple false brome</name>
    <name type="synonym">Trachynia distachya</name>
    <dbReference type="NCBI Taxonomy" id="15368"/>
    <lineage>
        <taxon>Eukaryota</taxon>
        <taxon>Viridiplantae</taxon>
        <taxon>Streptophyta</taxon>
        <taxon>Embryophyta</taxon>
        <taxon>Tracheophyta</taxon>
        <taxon>Spermatophyta</taxon>
        <taxon>Magnoliopsida</taxon>
        <taxon>Liliopsida</taxon>
        <taxon>Poales</taxon>
        <taxon>Poaceae</taxon>
        <taxon>BOP clade</taxon>
        <taxon>Pooideae</taxon>
        <taxon>Stipodae</taxon>
        <taxon>Brachypodieae</taxon>
        <taxon>Brachypodium</taxon>
    </lineage>
</organism>
<dbReference type="AlphaFoldDB" id="A0A0Q3J976"/>
<dbReference type="EMBL" id="CM000880">
    <property type="protein sequence ID" value="KQK14435.2"/>
    <property type="molecule type" value="Genomic_DNA"/>
</dbReference>
<gene>
    <name evidence="2" type="ORF">BRADI_1g16206v3</name>
</gene>
<feature type="compositionally biased region" description="Low complexity" evidence="1">
    <location>
        <begin position="131"/>
        <end position="143"/>
    </location>
</feature>
<dbReference type="OrthoDB" id="448280at2759"/>
<keyword evidence="4" id="KW-1185">Reference proteome</keyword>
<dbReference type="STRING" id="15368.A0A0Q3J976"/>
<dbReference type="GO" id="GO:0005385">
    <property type="term" value="F:zinc ion transmembrane transporter activity"/>
    <property type="evidence" value="ECO:0000318"/>
    <property type="project" value="GO_Central"/>
</dbReference>
<reference evidence="2 3" key="1">
    <citation type="journal article" date="2010" name="Nature">
        <title>Genome sequencing and analysis of the model grass Brachypodium distachyon.</title>
        <authorList>
            <consortium name="International Brachypodium Initiative"/>
        </authorList>
    </citation>
    <scope>NUCLEOTIDE SEQUENCE [LARGE SCALE GENOMIC DNA]</scope>
    <source>
        <strain evidence="2 3">Bd21</strain>
    </source>
</reference>
<evidence type="ECO:0000313" key="4">
    <source>
        <dbReference type="Proteomes" id="UP000008810"/>
    </source>
</evidence>
<feature type="region of interest" description="Disordered" evidence="1">
    <location>
        <begin position="89"/>
        <end position="170"/>
    </location>
</feature>
<dbReference type="InParanoid" id="A0A0Q3J976"/>
<reference evidence="2" key="2">
    <citation type="submission" date="2017-06" db="EMBL/GenBank/DDBJ databases">
        <title>WGS assembly of Brachypodium distachyon.</title>
        <authorList>
            <consortium name="The International Brachypodium Initiative"/>
            <person name="Lucas S."/>
            <person name="Harmon-Smith M."/>
            <person name="Lail K."/>
            <person name="Tice H."/>
            <person name="Grimwood J."/>
            <person name="Bruce D."/>
            <person name="Barry K."/>
            <person name="Shu S."/>
            <person name="Lindquist E."/>
            <person name="Wang M."/>
            <person name="Pitluck S."/>
            <person name="Vogel J.P."/>
            <person name="Garvin D.F."/>
            <person name="Mockler T.C."/>
            <person name="Schmutz J."/>
            <person name="Rokhsar D."/>
            <person name="Bevan M.W."/>
        </authorList>
    </citation>
    <scope>NUCLEOTIDE SEQUENCE</scope>
    <source>
        <strain evidence="2">Bd21</strain>
    </source>
</reference>
<feature type="compositionally biased region" description="Basic and acidic residues" evidence="1">
    <location>
        <begin position="94"/>
        <end position="109"/>
    </location>
</feature>
<evidence type="ECO:0000313" key="2">
    <source>
        <dbReference type="EMBL" id="KQK14435.2"/>
    </source>
</evidence>
<proteinExistence type="predicted"/>
<evidence type="ECO:0000313" key="3">
    <source>
        <dbReference type="EnsemblPlants" id="KQK14435"/>
    </source>
</evidence>
<dbReference type="Proteomes" id="UP000008810">
    <property type="component" value="Chromosome 1"/>
</dbReference>
<protein>
    <submittedName>
        <fullName evidence="2 3">Uncharacterized protein</fullName>
    </submittedName>
</protein>
<dbReference type="EnsemblPlants" id="KQK14435">
    <property type="protein sequence ID" value="KQK14435"/>
    <property type="gene ID" value="BRADI_1g16206v3"/>
</dbReference>
<name>A0A0Q3J976_BRADI</name>